<evidence type="ECO:0000313" key="3">
    <source>
        <dbReference type="Proteomes" id="UP000799302"/>
    </source>
</evidence>
<name>A0A6A6U750_9PEZI</name>
<sequence>MAMDDLREWFWWLGYRQRRAKEKAMRFLTKPIKLWPKRDPEKIKRRPRTLKSHDITNPFSKYFLMPDPFYGLDLGDADKRTLNQFQSPFFKLPYEIRELIYQFALGGKTIHVFNDFEHRRLQAVICSCPTTFLDDVANRETACFTLPLRCDIWHHLWSNQRLLPRHSAYDGLLSLAKSCRRLYLESMPILYATNCLTFTHYWAFVDFSRTIRIQRLNLISTVCLSHFFPIDPPQDDQYAKSAFTAWLQICLVLKAMPGLRKLRLNLAIARGYWSRLSHLETLILEHLRPIKQCSSFQLRLTFGRPIPNHQLLFEKRRKWEEMVHEFAGKPFELFFWNFDSGCYEKASSTTVFGGF</sequence>
<reference evidence="2" key="1">
    <citation type="journal article" date="2020" name="Stud. Mycol.">
        <title>101 Dothideomycetes genomes: a test case for predicting lifestyles and emergence of pathogens.</title>
        <authorList>
            <person name="Haridas S."/>
            <person name="Albert R."/>
            <person name="Binder M."/>
            <person name="Bloem J."/>
            <person name="Labutti K."/>
            <person name="Salamov A."/>
            <person name="Andreopoulos B."/>
            <person name="Baker S."/>
            <person name="Barry K."/>
            <person name="Bills G."/>
            <person name="Bluhm B."/>
            <person name="Cannon C."/>
            <person name="Castanera R."/>
            <person name="Culley D."/>
            <person name="Daum C."/>
            <person name="Ezra D."/>
            <person name="Gonzalez J."/>
            <person name="Henrissat B."/>
            <person name="Kuo A."/>
            <person name="Liang C."/>
            <person name="Lipzen A."/>
            <person name="Lutzoni F."/>
            <person name="Magnuson J."/>
            <person name="Mondo S."/>
            <person name="Nolan M."/>
            <person name="Ohm R."/>
            <person name="Pangilinan J."/>
            <person name="Park H.-J."/>
            <person name="Ramirez L."/>
            <person name="Alfaro M."/>
            <person name="Sun H."/>
            <person name="Tritt A."/>
            <person name="Yoshinaga Y."/>
            <person name="Zwiers L.-H."/>
            <person name="Turgeon B."/>
            <person name="Goodwin S."/>
            <person name="Spatafora J."/>
            <person name="Crous P."/>
            <person name="Grigoriev I."/>
        </authorList>
    </citation>
    <scope>NUCLEOTIDE SEQUENCE</scope>
    <source>
        <strain evidence="2">CBS 115976</strain>
    </source>
</reference>
<gene>
    <name evidence="2" type="ORF">BT63DRAFT_291378</name>
</gene>
<dbReference type="Proteomes" id="UP000799302">
    <property type="component" value="Unassembled WGS sequence"/>
</dbReference>
<evidence type="ECO:0000259" key="1">
    <source>
        <dbReference type="Pfam" id="PF24864"/>
    </source>
</evidence>
<dbReference type="PANTHER" id="PTHR38790">
    <property type="entry name" value="2EXR DOMAIN-CONTAINING PROTEIN-RELATED"/>
    <property type="match status" value="1"/>
</dbReference>
<evidence type="ECO:0000313" key="2">
    <source>
        <dbReference type="EMBL" id="KAF2667411.1"/>
    </source>
</evidence>
<dbReference type="InterPro" id="IPR056632">
    <property type="entry name" value="DUF7730"/>
</dbReference>
<dbReference type="Pfam" id="PF24864">
    <property type="entry name" value="DUF7730"/>
    <property type="match status" value="1"/>
</dbReference>
<protein>
    <recommendedName>
        <fullName evidence="1">DUF7730 domain-containing protein</fullName>
    </recommendedName>
</protein>
<dbReference type="EMBL" id="MU004237">
    <property type="protein sequence ID" value="KAF2667411.1"/>
    <property type="molecule type" value="Genomic_DNA"/>
</dbReference>
<dbReference type="AlphaFoldDB" id="A0A6A6U750"/>
<organism evidence="2 3">
    <name type="scientific">Microthyrium microscopicum</name>
    <dbReference type="NCBI Taxonomy" id="703497"/>
    <lineage>
        <taxon>Eukaryota</taxon>
        <taxon>Fungi</taxon>
        <taxon>Dikarya</taxon>
        <taxon>Ascomycota</taxon>
        <taxon>Pezizomycotina</taxon>
        <taxon>Dothideomycetes</taxon>
        <taxon>Dothideomycetes incertae sedis</taxon>
        <taxon>Microthyriales</taxon>
        <taxon>Microthyriaceae</taxon>
        <taxon>Microthyrium</taxon>
    </lineage>
</organism>
<proteinExistence type="predicted"/>
<dbReference type="OrthoDB" id="4757095at2759"/>
<feature type="domain" description="DUF7730" evidence="1">
    <location>
        <begin position="83"/>
        <end position="302"/>
    </location>
</feature>
<accession>A0A6A6U750</accession>
<keyword evidence="3" id="KW-1185">Reference proteome</keyword>